<protein>
    <recommendedName>
        <fullName evidence="2">Secretion system C-terminal sorting domain-containing protein</fullName>
    </recommendedName>
</protein>
<gene>
    <name evidence="1" type="ORF">SDC9_17725</name>
</gene>
<comment type="caution">
    <text evidence="1">The sequence shown here is derived from an EMBL/GenBank/DDBJ whole genome shotgun (WGS) entry which is preliminary data.</text>
</comment>
<sequence>MSILTAIVDYETVGISSEESFKPVATITASPNPFSHNTAISFRLRDFAMVSLTLYDLFGRKVHSIMENQMLPAGKYLEHLDPGRGILRPGVYLLRLTSGTSSSVFKIVYSP</sequence>
<accession>A0A644TY67</accession>
<dbReference type="AlphaFoldDB" id="A0A644TY67"/>
<dbReference type="NCBIfam" id="TIGR04183">
    <property type="entry name" value="Por_Secre_tail"/>
    <property type="match status" value="1"/>
</dbReference>
<proteinExistence type="predicted"/>
<dbReference type="EMBL" id="VSSQ01000062">
    <property type="protein sequence ID" value="MPL71946.1"/>
    <property type="molecule type" value="Genomic_DNA"/>
</dbReference>
<evidence type="ECO:0008006" key="2">
    <source>
        <dbReference type="Google" id="ProtNLM"/>
    </source>
</evidence>
<name>A0A644TY67_9ZZZZ</name>
<organism evidence="1">
    <name type="scientific">bioreactor metagenome</name>
    <dbReference type="NCBI Taxonomy" id="1076179"/>
    <lineage>
        <taxon>unclassified sequences</taxon>
        <taxon>metagenomes</taxon>
        <taxon>ecological metagenomes</taxon>
    </lineage>
</organism>
<evidence type="ECO:0000313" key="1">
    <source>
        <dbReference type="EMBL" id="MPL71946.1"/>
    </source>
</evidence>
<dbReference type="InterPro" id="IPR026444">
    <property type="entry name" value="Secre_tail"/>
</dbReference>
<reference evidence="1" key="1">
    <citation type="submission" date="2019-08" db="EMBL/GenBank/DDBJ databases">
        <authorList>
            <person name="Kucharzyk K."/>
            <person name="Murdoch R.W."/>
            <person name="Higgins S."/>
            <person name="Loffler F."/>
        </authorList>
    </citation>
    <scope>NUCLEOTIDE SEQUENCE</scope>
</reference>